<dbReference type="AlphaFoldDB" id="A0A5B8V1Y6"/>
<dbReference type="RefSeq" id="WP_147033898.1">
    <property type="nucleotide sequence ID" value="NZ_CP042436.1"/>
</dbReference>
<evidence type="ECO:0000313" key="3">
    <source>
        <dbReference type="Proteomes" id="UP000321479"/>
    </source>
</evidence>
<accession>A0A5B8V1Y6</accession>
<name>A0A5B8V1Y6_9SPHI</name>
<keyword evidence="1" id="KW-0732">Signal</keyword>
<keyword evidence="2" id="KW-0645">Protease</keyword>
<dbReference type="OrthoDB" id="714262at2"/>
<organism evidence="2 3">
    <name type="scientific">Mucilaginibacter ginsenosidivorans</name>
    <dbReference type="NCBI Taxonomy" id="398053"/>
    <lineage>
        <taxon>Bacteria</taxon>
        <taxon>Pseudomonadati</taxon>
        <taxon>Bacteroidota</taxon>
        <taxon>Sphingobacteriia</taxon>
        <taxon>Sphingobacteriales</taxon>
        <taxon>Sphingobacteriaceae</taxon>
        <taxon>Mucilaginibacter</taxon>
    </lineage>
</organism>
<dbReference type="InterPro" id="IPR008969">
    <property type="entry name" value="CarboxyPept-like_regulatory"/>
</dbReference>
<protein>
    <submittedName>
        <fullName evidence="2">Carboxypeptidase-like regulatory domain-containing protein</fullName>
    </submittedName>
</protein>
<keyword evidence="3" id="KW-1185">Reference proteome</keyword>
<dbReference type="Proteomes" id="UP000321479">
    <property type="component" value="Chromosome"/>
</dbReference>
<dbReference type="EMBL" id="CP042436">
    <property type="protein sequence ID" value="QEC65065.1"/>
    <property type="molecule type" value="Genomic_DNA"/>
</dbReference>
<gene>
    <name evidence="2" type="ORF">FRZ54_21655</name>
</gene>
<feature type="signal peptide" evidence="1">
    <location>
        <begin position="1"/>
        <end position="17"/>
    </location>
</feature>
<dbReference type="KEGG" id="mgin:FRZ54_21655"/>
<proteinExistence type="predicted"/>
<keyword evidence="2" id="KW-0378">Hydrolase</keyword>
<dbReference type="Gene3D" id="2.60.40.1120">
    <property type="entry name" value="Carboxypeptidase-like, regulatory domain"/>
    <property type="match status" value="1"/>
</dbReference>
<feature type="chain" id="PRO_5023029209" evidence="1">
    <location>
        <begin position="18"/>
        <end position="237"/>
    </location>
</feature>
<sequence length="237" mass="27008">MRWLTVLLIFFYAGANAQTINGRVLADSTGKPLTATIITHSGNHVSSNNYGDFSITVSGIGDTVKVSAIGYKTYLYPIKNLKQTNIIVRLKQVSILLNEVAVKAERNHKKDSITLRKDYAAIFNYQPKKVTDAFVPPPSDVPFTFVSINLLTLLSAVTHKHDPSYKLKKELLLDEEADYVHTRFNRSLVTKVTRLQGDSVSLFMDKYYPKAEWVRRTSDYDLIRYIKAKLLEFRKKD</sequence>
<evidence type="ECO:0000256" key="1">
    <source>
        <dbReference type="SAM" id="SignalP"/>
    </source>
</evidence>
<reference evidence="2 3" key="1">
    <citation type="journal article" date="2017" name="Curr. Microbiol.">
        <title>Mucilaginibacter ginsenosidivorans sp. nov., Isolated from Soil of Ginseng Field.</title>
        <authorList>
            <person name="Kim M.M."/>
            <person name="Siddiqi M.Z."/>
            <person name="Im W.T."/>
        </authorList>
    </citation>
    <scope>NUCLEOTIDE SEQUENCE [LARGE SCALE GENOMIC DNA]</scope>
    <source>
        <strain evidence="2 3">Gsoil 3017</strain>
    </source>
</reference>
<dbReference type="Pfam" id="PF13715">
    <property type="entry name" value="CarbopepD_reg_2"/>
    <property type="match status" value="1"/>
</dbReference>
<keyword evidence="2" id="KW-0121">Carboxypeptidase</keyword>
<evidence type="ECO:0000313" key="2">
    <source>
        <dbReference type="EMBL" id="QEC65065.1"/>
    </source>
</evidence>
<dbReference type="GO" id="GO:0004180">
    <property type="term" value="F:carboxypeptidase activity"/>
    <property type="evidence" value="ECO:0007669"/>
    <property type="project" value="UniProtKB-KW"/>
</dbReference>
<dbReference type="SUPFAM" id="SSF49464">
    <property type="entry name" value="Carboxypeptidase regulatory domain-like"/>
    <property type="match status" value="1"/>
</dbReference>